<feature type="transmembrane region" description="Helical" evidence="1">
    <location>
        <begin position="12"/>
        <end position="31"/>
    </location>
</feature>
<sequence length="196" mass="23620">MRYRVYKTIYTYLFPVNSFFVFPVFFLLVTAGDSNVRKHTLWHEFEWAHMRELPASIAGYQRLREFDVVFQQQQTYEPETQYQHTFVIGKYNPSLGRFERTHLLSRVNPFTEYALVKAISDHYQTDTTYLDVLLRNRKNKLETVVFRKAKPESLLAVKEEERERGEFVMWKKERIVLKDGHISAKLIEQWNKPLFE</sequence>
<name>A0ABT8R6L4_9BACT</name>
<organism evidence="2 3">
    <name type="scientific">Rhodocytophaga aerolata</name>
    <dbReference type="NCBI Taxonomy" id="455078"/>
    <lineage>
        <taxon>Bacteria</taxon>
        <taxon>Pseudomonadati</taxon>
        <taxon>Bacteroidota</taxon>
        <taxon>Cytophagia</taxon>
        <taxon>Cytophagales</taxon>
        <taxon>Rhodocytophagaceae</taxon>
        <taxon>Rhodocytophaga</taxon>
    </lineage>
</organism>
<proteinExistence type="predicted"/>
<evidence type="ECO:0000313" key="2">
    <source>
        <dbReference type="EMBL" id="MDO1447741.1"/>
    </source>
</evidence>
<keyword evidence="1" id="KW-1133">Transmembrane helix</keyword>
<keyword evidence="3" id="KW-1185">Reference proteome</keyword>
<comment type="caution">
    <text evidence="2">The sequence shown here is derived from an EMBL/GenBank/DDBJ whole genome shotgun (WGS) entry which is preliminary data.</text>
</comment>
<evidence type="ECO:0000256" key="1">
    <source>
        <dbReference type="SAM" id="Phobius"/>
    </source>
</evidence>
<keyword evidence="1" id="KW-0812">Transmembrane</keyword>
<gene>
    <name evidence="2" type="ORF">Q0590_15830</name>
</gene>
<dbReference type="RefSeq" id="WP_302038545.1">
    <property type="nucleotide sequence ID" value="NZ_JAUKPO010000008.1"/>
</dbReference>
<dbReference type="Proteomes" id="UP001168528">
    <property type="component" value="Unassembled WGS sequence"/>
</dbReference>
<reference evidence="2" key="1">
    <citation type="submission" date="2023-07" db="EMBL/GenBank/DDBJ databases">
        <title>The genome sequence of Rhodocytophaga aerolata KACC 12507.</title>
        <authorList>
            <person name="Zhang X."/>
        </authorList>
    </citation>
    <scope>NUCLEOTIDE SEQUENCE</scope>
    <source>
        <strain evidence="2">KACC 12507</strain>
    </source>
</reference>
<protein>
    <submittedName>
        <fullName evidence="2">Uncharacterized protein</fullName>
    </submittedName>
</protein>
<accession>A0ABT8R6L4</accession>
<evidence type="ECO:0000313" key="3">
    <source>
        <dbReference type="Proteomes" id="UP001168528"/>
    </source>
</evidence>
<dbReference type="EMBL" id="JAUKPO010000008">
    <property type="protein sequence ID" value="MDO1447741.1"/>
    <property type="molecule type" value="Genomic_DNA"/>
</dbReference>
<keyword evidence="1" id="KW-0472">Membrane</keyword>